<feature type="binding site" evidence="11">
    <location>
        <position position="172"/>
    </location>
    <ligand>
        <name>Fe(2+)</name>
        <dbReference type="ChEBI" id="CHEBI:29033"/>
        <note>for iron-dependent acireductone dioxygenase activity</note>
    </ligand>
</feature>
<dbReference type="GO" id="GO:0005506">
    <property type="term" value="F:iron ion binding"/>
    <property type="evidence" value="ECO:0007669"/>
    <property type="project" value="UniProtKB-UniRule"/>
</dbReference>
<evidence type="ECO:0000256" key="5">
    <source>
        <dbReference type="ARBA" id="ARBA00022723"/>
    </source>
</evidence>
<comment type="subcellular location">
    <subcellularLocation>
        <location evidence="11">Cytoplasm</location>
    </subcellularLocation>
    <subcellularLocation>
        <location evidence="11">Nucleus</location>
    </subcellularLocation>
</comment>
<feature type="compositionally biased region" description="Basic and acidic residues" evidence="12">
    <location>
        <begin position="7"/>
        <end position="17"/>
    </location>
</feature>
<evidence type="ECO:0000313" key="13">
    <source>
        <dbReference type="EMBL" id="CAD8418338.1"/>
    </source>
</evidence>
<dbReference type="HAMAP" id="MF_03154">
    <property type="entry name" value="Salvage_MtnD_euk"/>
    <property type="match status" value="1"/>
</dbReference>
<dbReference type="InterPro" id="IPR011051">
    <property type="entry name" value="RmlC_Cupin_sf"/>
</dbReference>
<keyword evidence="10 11" id="KW-0539">Nucleus</keyword>
<evidence type="ECO:0000256" key="6">
    <source>
        <dbReference type="ARBA" id="ARBA00022964"/>
    </source>
</evidence>
<keyword evidence="5 11" id="KW-0479">Metal-binding</keyword>
<keyword evidence="9 11" id="KW-0486">Methionine biosynthesis</keyword>
<keyword evidence="3 11" id="KW-0533">Nickel</keyword>
<dbReference type="PANTHER" id="PTHR23418">
    <property type="entry name" value="ACIREDUCTONE DIOXYGENASE"/>
    <property type="match status" value="1"/>
</dbReference>
<dbReference type="SUPFAM" id="SSF51182">
    <property type="entry name" value="RmlC-like cupins"/>
    <property type="match status" value="1"/>
</dbReference>
<comment type="catalytic activity">
    <reaction evidence="11">
        <text>1,2-dihydroxy-5-(methylsulfanyl)pent-1-en-3-one + O2 = 3-(methylsulfanyl)propanoate + CO + formate + 2 H(+)</text>
        <dbReference type="Rhea" id="RHEA:14161"/>
        <dbReference type="ChEBI" id="CHEBI:15378"/>
        <dbReference type="ChEBI" id="CHEBI:15379"/>
        <dbReference type="ChEBI" id="CHEBI:15740"/>
        <dbReference type="ChEBI" id="CHEBI:17245"/>
        <dbReference type="ChEBI" id="CHEBI:49016"/>
        <dbReference type="ChEBI" id="CHEBI:49252"/>
        <dbReference type="EC" id="1.13.11.53"/>
    </reaction>
</comment>
<comment type="function">
    <text evidence="11">Catalyzes 2 different reactions between oxygen and the acireductone 1,2-dihydroxy-3-keto-5-methylthiopentene (DHK-MTPene) depending upon the metal bound in the active site. Fe-containing acireductone dioxygenase (Fe-ARD) produces formate and 2-keto-4-methylthiobutyrate (KMTB), the alpha-ketoacid precursor of methionine in the methionine recycle pathway. Ni-containing acireductone dioxygenase (Ni-ARD) produces methylthiopropionate, carbon monoxide and formate, and does not lie on the methionine recycle pathway.</text>
</comment>
<dbReference type="GO" id="GO:0005634">
    <property type="term" value="C:nucleus"/>
    <property type="evidence" value="ECO:0007669"/>
    <property type="project" value="UniProtKB-SubCell"/>
</dbReference>
<dbReference type="EC" id="1.13.11.53" evidence="11"/>
<dbReference type="Gene3D" id="2.60.120.10">
    <property type="entry name" value="Jelly Rolls"/>
    <property type="match status" value="1"/>
</dbReference>
<evidence type="ECO:0000256" key="4">
    <source>
        <dbReference type="ARBA" id="ARBA00022605"/>
    </source>
</evidence>
<dbReference type="GO" id="GO:0010309">
    <property type="term" value="F:acireductone dioxygenase [iron(II)-requiring] activity"/>
    <property type="evidence" value="ECO:0007669"/>
    <property type="project" value="UniProtKB-UniRule"/>
</dbReference>
<keyword evidence="6 11" id="KW-0223">Dioxygenase</keyword>
<evidence type="ECO:0000256" key="2">
    <source>
        <dbReference type="ARBA" id="ARBA00022490"/>
    </source>
</evidence>
<organism evidence="13">
    <name type="scientific">Proboscia inermis</name>
    <dbReference type="NCBI Taxonomy" id="420281"/>
    <lineage>
        <taxon>Eukaryota</taxon>
        <taxon>Sar</taxon>
        <taxon>Stramenopiles</taxon>
        <taxon>Ochrophyta</taxon>
        <taxon>Bacillariophyta</taxon>
        <taxon>Coscinodiscophyceae</taxon>
        <taxon>Rhizosoleniophycidae</taxon>
        <taxon>Rhizosoleniales</taxon>
        <taxon>Rhizosoleniaceae</taxon>
        <taxon>Proboscia</taxon>
    </lineage>
</organism>
<sequence>MSVVCEDPPKKKIRTDDLPEAPDEDWPEAWYMPEGDCDNQKALNKKDPNEPANIAALRKIGISYWKLNADAFKYPVKAVPWDPKDAVDPDLMKIRDTRGYSYADIITVHPDHLPGYEDKVKSFFEEHIHDAEEIRYVISGSGFFDVRDAGDRWVRIHVKKGDLMTLPEGMYHRFTTDDNDIIHAMRLFKGVPIWTPINRPCDEHPSRQVFVKSYMSGEEEQIKKKEVDGKFEEKNEEQNEECVQ</sequence>
<evidence type="ECO:0000256" key="3">
    <source>
        <dbReference type="ARBA" id="ARBA00022596"/>
    </source>
</evidence>
<comment type="cofactor">
    <cofactor evidence="11">
        <name>Fe(2+)</name>
        <dbReference type="ChEBI" id="CHEBI:29033"/>
    </cofactor>
    <cofactor evidence="11">
        <name>Ni(2+)</name>
        <dbReference type="ChEBI" id="CHEBI:49786"/>
    </cofactor>
    <text evidence="11">Binds either 1 Fe or Ni cation per monomer. Iron-binding promotes an acireductone dioxygenase reaction producing 2-keto-4-methylthiobutyrate, while nickel-binding promotes an acireductone dioxygenase reaction producing 3-(methylsulfanyl)propanoate.</text>
</comment>
<dbReference type="Pfam" id="PF03079">
    <property type="entry name" value="ARD"/>
    <property type="match status" value="1"/>
</dbReference>
<feature type="compositionally biased region" description="Acidic residues" evidence="12">
    <location>
        <begin position="18"/>
        <end position="27"/>
    </location>
</feature>
<dbReference type="GO" id="GO:0005737">
    <property type="term" value="C:cytoplasm"/>
    <property type="evidence" value="ECO:0007669"/>
    <property type="project" value="UniProtKB-SubCell"/>
</dbReference>
<evidence type="ECO:0000256" key="9">
    <source>
        <dbReference type="ARBA" id="ARBA00023167"/>
    </source>
</evidence>
<feature type="binding site" evidence="11">
    <location>
        <position position="172"/>
    </location>
    <ligand>
        <name>Ni(2+)</name>
        <dbReference type="ChEBI" id="CHEBI:49786"/>
        <note>for nickel-dependent acireductone dioxygenase activity</note>
    </ligand>
</feature>
<dbReference type="AlphaFoldDB" id="A0A7S0CBK5"/>
<feature type="binding site" evidence="11">
    <location>
        <position position="129"/>
    </location>
    <ligand>
        <name>Ni(2+)</name>
        <dbReference type="ChEBI" id="CHEBI:49786"/>
        <note>for nickel-dependent acireductone dioxygenase activity</note>
    </ligand>
</feature>
<feature type="binding site" evidence="11">
    <location>
        <position position="127"/>
    </location>
    <ligand>
        <name>Fe(2+)</name>
        <dbReference type="ChEBI" id="CHEBI:29033"/>
        <note>for iron-dependent acireductone dioxygenase activity</note>
    </ligand>
</feature>
<evidence type="ECO:0000256" key="8">
    <source>
        <dbReference type="ARBA" id="ARBA00023004"/>
    </source>
</evidence>
<dbReference type="GO" id="GO:0019509">
    <property type="term" value="P:L-methionine salvage from methylthioadenosine"/>
    <property type="evidence" value="ECO:0007669"/>
    <property type="project" value="UniProtKB-UniRule"/>
</dbReference>
<dbReference type="InterPro" id="IPR004313">
    <property type="entry name" value="ARD"/>
</dbReference>
<dbReference type="EMBL" id="HBEL01030983">
    <property type="protein sequence ID" value="CAD8418338.1"/>
    <property type="molecule type" value="Transcribed_RNA"/>
</dbReference>
<feature type="binding site" evidence="11">
    <location>
        <position position="133"/>
    </location>
    <ligand>
        <name>Fe(2+)</name>
        <dbReference type="ChEBI" id="CHEBI:29033"/>
        <note>for iron-dependent acireductone dioxygenase activity</note>
    </ligand>
</feature>
<proteinExistence type="inferred from homology"/>
<keyword evidence="2 11" id="KW-0963">Cytoplasm</keyword>
<dbReference type="GO" id="GO:0010308">
    <property type="term" value="F:acireductone dioxygenase (Ni2+-requiring) activity"/>
    <property type="evidence" value="ECO:0007669"/>
    <property type="project" value="UniProtKB-UniRule"/>
</dbReference>
<feature type="binding site" evidence="11">
    <location>
        <position position="133"/>
    </location>
    <ligand>
        <name>Ni(2+)</name>
        <dbReference type="ChEBI" id="CHEBI:49786"/>
        <note>for nickel-dependent acireductone dioxygenase activity</note>
    </ligand>
</feature>
<evidence type="ECO:0000256" key="1">
    <source>
        <dbReference type="ARBA" id="ARBA00000428"/>
    </source>
</evidence>
<feature type="region of interest" description="Disordered" evidence="12">
    <location>
        <begin position="217"/>
        <end position="244"/>
    </location>
</feature>
<gene>
    <name evidence="13" type="ORF">PINE0816_LOCUS14473</name>
</gene>
<dbReference type="PANTHER" id="PTHR23418:SF0">
    <property type="entry name" value="ACIREDUCTONE DIOXYGENASE"/>
    <property type="match status" value="1"/>
</dbReference>
<comment type="catalytic activity">
    <reaction evidence="1 11">
        <text>1,2-dihydroxy-5-(methylsulfanyl)pent-1-en-3-one + O2 = 4-methylsulfanyl-2-oxobutanoate + formate + 2 H(+)</text>
        <dbReference type="Rhea" id="RHEA:24504"/>
        <dbReference type="ChEBI" id="CHEBI:15378"/>
        <dbReference type="ChEBI" id="CHEBI:15379"/>
        <dbReference type="ChEBI" id="CHEBI:15740"/>
        <dbReference type="ChEBI" id="CHEBI:16723"/>
        <dbReference type="ChEBI" id="CHEBI:49252"/>
        <dbReference type="EC" id="1.13.11.54"/>
    </reaction>
</comment>
<dbReference type="UniPathway" id="UPA00904">
    <property type="reaction ID" value="UER00878"/>
</dbReference>
<feature type="binding site" evidence="11">
    <location>
        <position position="127"/>
    </location>
    <ligand>
        <name>Ni(2+)</name>
        <dbReference type="ChEBI" id="CHEBI:49786"/>
        <note>for nickel-dependent acireductone dioxygenase activity</note>
    </ligand>
</feature>
<reference evidence="13" key="1">
    <citation type="submission" date="2021-01" db="EMBL/GenBank/DDBJ databases">
        <authorList>
            <person name="Corre E."/>
            <person name="Pelletier E."/>
            <person name="Niang G."/>
            <person name="Scheremetjew M."/>
            <person name="Finn R."/>
            <person name="Kale V."/>
            <person name="Holt S."/>
            <person name="Cochrane G."/>
            <person name="Meng A."/>
            <person name="Brown T."/>
            <person name="Cohen L."/>
        </authorList>
    </citation>
    <scope>NUCLEOTIDE SEQUENCE</scope>
    <source>
        <strain evidence="13">CCAP1064/1</strain>
    </source>
</reference>
<evidence type="ECO:0000256" key="10">
    <source>
        <dbReference type="ARBA" id="ARBA00023242"/>
    </source>
</evidence>
<name>A0A7S0CBK5_9STRA</name>
<keyword evidence="8 11" id="KW-0408">Iron</keyword>
<dbReference type="InterPro" id="IPR027496">
    <property type="entry name" value="ARD_euk"/>
</dbReference>
<feature type="region of interest" description="Disordered" evidence="12">
    <location>
        <begin position="1"/>
        <end position="28"/>
    </location>
</feature>
<protein>
    <recommendedName>
        <fullName evidence="11">Acireductone dioxygenase</fullName>
    </recommendedName>
    <alternativeName>
        <fullName evidence="11">Acireductone dioxygenase (Fe(2+)-requiring)</fullName>
        <shortName evidence="11">ARD'</shortName>
        <shortName evidence="11">Fe-ARD</shortName>
        <ecNumber evidence="11">1.13.11.54</ecNumber>
    </alternativeName>
    <alternativeName>
        <fullName evidence="11">Acireductone dioxygenase (Ni(2+)-requiring)</fullName>
        <shortName evidence="11">ARD</shortName>
        <shortName evidence="11">Ni-ARD</shortName>
        <ecNumber evidence="11">1.13.11.53</ecNumber>
    </alternativeName>
</protein>
<evidence type="ECO:0000256" key="12">
    <source>
        <dbReference type="SAM" id="MobiDB-lite"/>
    </source>
</evidence>
<comment type="similarity">
    <text evidence="11">Belongs to the acireductone dioxygenase (ARD) family.</text>
</comment>
<dbReference type="InterPro" id="IPR014710">
    <property type="entry name" value="RmlC-like_jellyroll"/>
</dbReference>
<dbReference type="CDD" id="cd02232">
    <property type="entry name" value="cupin_ARD"/>
    <property type="match status" value="1"/>
</dbReference>
<accession>A0A7S0CBK5</accession>
<dbReference type="GO" id="GO:0016151">
    <property type="term" value="F:nickel cation binding"/>
    <property type="evidence" value="ECO:0007669"/>
    <property type="project" value="UniProtKB-UniRule"/>
</dbReference>
<feature type="binding site" evidence="11">
    <location>
        <position position="129"/>
    </location>
    <ligand>
        <name>Fe(2+)</name>
        <dbReference type="ChEBI" id="CHEBI:29033"/>
        <note>for iron-dependent acireductone dioxygenase activity</note>
    </ligand>
</feature>
<evidence type="ECO:0000256" key="11">
    <source>
        <dbReference type="HAMAP-Rule" id="MF_03154"/>
    </source>
</evidence>
<dbReference type="FunFam" id="2.60.120.10:FF:000099">
    <property type="entry name" value="1,2-dihydroxy-3-keto-5-methylthiopentene dioxygenase"/>
    <property type="match status" value="1"/>
</dbReference>
<feature type="compositionally biased region" description="Basic and acidic residues" evidence="12">
    <location>
        <begin position="220"/>
        <end position="237"/>
    </location>
</feature>
<dbReference type="EC" id="1.13.11.54" evidence="11"/>
<keyword evidence="4 11" id="KW-0028">Amino-acid biosynthesis</keyword>
<comment type="pathway">
    <text evidence="11">Amino-acid biosynthesis; L-methionine biosynthesis via salvage pathway; L-methionine from S-methyl-5-thio-alpha-D-ribose 1-phosphate: step 5/6.</text>
</comment>
<evidence type="ECO:0000256" key="7">
    <source>
        <dbReference type="ARBA" id="ARBA00023002"/>
    </source>
</evidence>
<keyword evidence="7 11" id="KW-0560">Oxidoreductase</keyword>